<gene>
    <name evidence="1" type="ORF">BUZ57_01640</name>
</gene>
<dbReference type="CDD" id="cd00158">
    <property type="entry name" value="RHOD"/>
    <property type="match status" value="1"/>
</dbReference>
<reference evidence="1 2" key="1">
    <citation type="journal article" date="2016" name="Front. Microbiol.">
        <title>Comprehensive Phylogenetic Analysis of Bovine Non-aureus Staphylococci Species Based on Whole-Genome Sequencing.</title>
        <authorList>
            <person name="Naushad S."/>
            <person name="Barkema H.W."/>
            <person name="Luby C."/>
            <person name="Condas L.A."/>
            <person name="Nobrega D.B."/>
            <person name="Carson D.A."/>
            <person name="De Buck J."/>
        </authorList>
    </citation>
    <scope>NUCLEOTIDE SEQUENCE [LARGE SCALE GENOMIC DNA]</scope>
    <source>
        <strain evidence="1 2">SNUC 5959</strain>
    </source>
</reference>
<dbReference type="InterPro" id="IPR001763">
    <property type="entry name" value="Rhodanese-like_dom"/>
</dbReference>
<protein>
    <submittedName>
        <fullName evidence="1">Rhodanese-like domain-containing protein</fullName>
    </submittedName>
</protein>
<dbReference type="SUPFAM" id="SSF52821">
    <property type="entry name" value="Rhodanese/Cell cycle control phosphatase"/>
    <property type="match status" value="1"/>
</dbReference>
<proteinExistence type="predicted"/>
<dbReference type="PROSITE" id="PS50206">
    <property type="entry name" value="RHODANESE_3"/>
    <property type="match status" value="1"/>
</dbReference>
<evidence type="ECO:0000313" key="1">
    <source>
        <dbReference type="EMBL" id="RIO47497.1"/>
    </source>
</evidence>
<dbReference type="InterPro" id="IPR036873">
    <property type="entry name" value="Rhodanese-like_dom_sf"/>
</dbReference>
<comment type="caution">
    <text evidence="1">The sequence shown here is derived from an EMBL/GenBank/DDBJ whole genome shotgun (WGS) entry which is preliminary data.</text>
</comment>
<dbReference type="Pfam" id="PF00581">
    <property type="entry name" value="Rhodanese"/>
    <property type="match status" value="1"/>
</dbReference>
<dbReference type="PANTHER" id="PTHR43031">
    <property type="entry name" value="FAD-DEPENDENT OXIDOREDUCTASE"/>
    <property type="match status" value="1"/>
</dbReference>
<organism evidence="1 2">
    <name type="scientific">Staphylococcus hyicus</name>
    <dbReference type="NCBI Taxonomy" id="1284"/>
    <lineage>
        <taxon>Bacteria</taxon>
        <taxon>Bacillati</taxon>
        <taxon>Bacillota</taxon>
        <taxon>Bacilli</taxon>
        <taxon>Bacillales</taxon>
        <taxon>Staphylococcaceae</taxon>
        <taxon>Staphylococcus</taxon>
    </lineage>
</organism>
<evidence type="ECO:0000313" key="2">
    <source>
        <dbReference type="Proteomes" id="UP000285625"/>
    </source>
</evidence>
<dbReference type="KEGG" id="shu:SHYC_05850"/>
<sequence>MKEITTDELKSLLLSHDVVNVIDVREDEEVAMGMIPNAKHIPMNTIPNHLNEFNTDETYYIVCAGGVRSAKVADYLIDHRIDAVNIEGGMNAWGSEGLEFKRI</sequence>
<dbReference type="EMBL" id="QXVO01000003">
    <property type="protein sequence ID" value="RIO47497.1"/>
    <property type="molecule type" value="Genomic_DNA"/>
</dbReference>
<dbReference type="Proteomes" id="UP000285625">
    <property type="component" value="Unassembled WGS sequence"/>
</dbReference>
<dbReference type="RefSeq" id="WP_039645205.1">
    <property type="nucleotide sequence ID" value="NZ_CP008747.1"/>
</dbReference>
<dbReference type="AlphaFoldDB" id="A0A0A8HPB0"/>
<dbReference type="SMART" id="SM00450">
    <property type="entry name" value="RHOD"/>
    <property type="match status" value="1"/>
</dbReference>
<dbReference type="HOGENOM" id="CLU_089574_13_3_9"/>
<accession>A0A0A8HPB0</accession>
<dbReference type="PANTHER" id="PTHR43031:SF17">
    <property type="entry name" value="SULFURTRANSFERASE YTWF-RELATED"/>
    <property type="match status" value="1"/>
</dbReference>
<dbReference type="GeneID" id="41072964"/>
<dbReference type="STRING" id="1284.SHYC_05850"/>
<name>A0A0A8HPB0_STAHY</name>
<dbReference type="Gene3D" id="3.40.250.10">
    <property type="entry name" value="Rhodanese-like domain"/>
    <property type="match status" value="1"/>
</dbReference>
<dbReference type="InterPro" id="IPR050229">
    <property type="entry name" value="GlpE_sulfurtransferase"/>
</dbReference>